<protein>
    <submittedName>
        <fullName evidence="1">Uncharacterized protein</fullName>
    </submittedName>
</protein>
<dbReference type="EMBL" id="FOLM01000010">
    <property type="protein sequence ID" value="SFD14580.1"/>
    <property type="molecule type" value="Genomic_DNA"/>
</dbReference>
<dbReference type="AlphaFoldDB" id="A0A1I1Q8Y2"/>
<gene>
    <name evidence="1" type="ORF">SAMN05421773_110127</name>
</gene>
<evidence type="ECO:0000313" key="1">
    <source>
        <dbReference type="EMBL" id="SFD14580.1"/>
    </source>
</evidence>
<accession>A0A1I1Q8Y2</accession>
<evidence type="ECO:0000313" key="2">
    <source>
        <dbReference type="Proteomes" id="UP000199207"/>
    </source>
</evidence>
<dbReference type="RefSeq" id="WP_093839966.1">
    <property type="nucleotide sequence ID" value="NZ_FOLM01000010.1"/>
</dbReference>
<proteinExistence type="predicted"/>
<sequence length="96" mass="10140">MADDIAAFVAAHPVRPGFTAAQMIDVWEHVAGIHARAAASAASNEETEQHMDAAATRWQVIAATRWVQRHHGTAAADAFVTYLGDTSSARASAARA</sequence>
<dbReference type="Proteomes" id="UP000199207">
    <property type="component" value="Unassembled WGS sequence"/>
</dbReference>
<organism evidence="1 2">
    <name type="scientific">Streptomyces aidingensis</name>
    <dbReference type="NCBI Taxonomy" id="910347"/>
    <lineage>
        <taxon>Bacteria</taxon>
        <taxon>Bacillati</taxon>
        <taxon>Actinomycetota</taxon>
        <taxon>Actinomycetes</taxon>
        <taxon>Kitasatosporales</taxon>
        <taxon>Streptomycetaceae</taxon>
        <taxon>Streptomyces</taxon>
    </lineage>
</organism>
<keyword evidence="2" id="KW-1185">Reference proteome</keyword>
<reference evidence="1 2" key="1">
    <citation type="submission" date="2016-10" db="EMBL/GenBank/DDBJ databases">
        <authorList>
            <person name="de Groot N.N."/>
        </authorList>
    </citation>
    <scope>NUCLEOTIDE SEQUENCE [LARGE SCALE GENOMIC DNA]</scope>
    <source>
        <strain evidence="1 2">CGMCC 4.5739</strain>
    </source>
</reference>
<dbReference type="STRING" id="910347.SAMN05421773_110127"/>
<dbReference type="OrthoDB" id="9958076at2"/>
<name>A0A1I1Q8Y2_9ACTN</name>